<accession>A0AAU7B1S7</accession>
<dbReference type="InterPro" id="IPR014710">
    <property type="entry name" value="RmlC-like_jellyroll"/>
</dbReference>
<evidence type="ECO:0008006" key="2">
    <source>
        <dbReference type="Google" id="ProtNLM"/>
    </source>
</evidence>
<dbReference type="Gene3D" id="2.60.120.10">
    <property type="entry name" value="Jelly Rolls"/>
    <property type="match status" value="1"/>
</dbReference>
<dbReference type="AlphaFoldDB" id="A0AAU7B1S7"/>
<evidence type="ECO:0000313" key="1">
    <source>
        <dbReference type="EMBL" id="XAY07816.1"/>
    </source>
</evidence>
<sequence>MSDWTRKNFDEVPDRSPDDVDMQWRFARRDMGFEQVGVSRFSYPPGVRFPFGHRHREQEEAYVVVAGSGRAKLDDKVIEVALWDVLRVGPTVARQFEAGPDGLELMCIGGPVPEGGDGEPVPDFWE</sequence>
<protein>
    <recommendedName>
        <fullName evidence="2">Cupin domain-containing protein</fullName>
    </recommendedName>
</protein>
<dbReference type="RefSeq" id="WP_354699006.1">
    <property type="nucleotide sequence ID" value="NZ_CP114014.1"/>
</dbReference>
<organism evidence="1">
    <name type="scientific">Paraconexibacter sp. AEG42_29</name>
    <dbReference type="NCBI Taxonomy" id="2997339"/>
    <lineage>
        <taxon>Bacteria</taxon>
        <taxon>Bacillati</taxon>
        <taxon>Actinomycetota</taxon>
        <taxon>Thermoleophilia</taxon>
        <taxon>Solirubrobacterales</taxon>
        <taxon>Paraconexibacteraceae</taxon>
        <taxon>Paraconexibacter</taxon>
    </lineage>
</organism>
<proteinExistence type="predicted"/>
<reference evidence="1" key="1">
    <citation type="submission" date="2022-12" db="EMBL/GenBank/DDBJ databases">
        <title>Paraconexibacter alkalitolerans sp. nov. and Baekduia alba sp. nov., isolated from soil and emended description of the genera Paraconexibacter (Chun et al., 2020) and Baekduia (An et al., 2020).</title>
        <authorList>
            <person name="Vieira S."/>
            <person name="Huber K.J."/>
            <person name="Geppert A."/>
            <person name="Wolf J."/>
            <person name="Neumann-Schaal M."/>
            <person name="Muesken M."/>
            <person name="Overmann J."/>
        </authorList>
    </citation>
    <scope>NUCLEOTIDE SEQUENCE</scope>
    <source>
        <strain evidence="1">AEG42_29</strain>
    </source>
</reference>
<dbReference type="SUPFAM" id="SSF51182">
    <property type="entry name" value="RmlC-like cupins"/>
    <property type="match status" value="1"/>
</dbReference>
<dbReference type="EMBL" id="CP114014">
    <property type="protein sequence ID" value="XAY07816.1"/>
    <property type="molecule type" value="Genomic_DNA"/>
</dbReference>
<gene>
    <name evidence="1" type="ORF">DSM112329_04707</name>
</gene>
<dbReference type="KEGG" id="parq:DSM112329_04707"/>
<dbReference type="InterPro" id="IPR011051">
    <property type="entry name" value="RmlC_Cupin_sf"/>
</dbReference>
<name>A0AAU7B1S7_9ACTN</name>